<comment type="caution">
    <text evidence="2">The sequence shown here is derived from an EMBL/GenBank/DDBJ whole genome shotgun (WGS) entry which is preliminary data.</text>
</comment>
<organism evidence="2 3">
    <name type="scientific">Malus domestica</name>
    <name type="common">Apple</name>
    <name type="synonym">Pyrus malus</name>
    <dbReference type="NCBI Taxonomy" id="3750"/>
    <lineage>
        <taxon>Eukaryota</taxon>
        <taxon>Viridiplantae</taxon>
        <taxon>Streptophyta</taxon>
        <taxon>Embryophyta</taxon>
        <taxon>Tracheophyta</taxon>
        <taxon>Spermatophyta</taxon>
        <taxon>Magnoliopsida</taxon>
        <taxon>eudicotyledons</taxon>
        <taxon>Gunneridae</taxon>
        <taxon>Pentapetalae</taxon>
        <taxon>rosids</taxon>
        <taxon>fabids</taxon>
        <taxon>Rosales</taxon>
        <taxon>Rosaceae</taxon>
        <taxon>Amygdaloideae</taxon>
        <taxon>Maleae</taxon>
        <taxon>Malus</taxon>
    </lineage>
</organism>
<evidence type="ECO:0000313" key="2">
    <source>
        <dbReference type="EMBL" id="RXH68707.1"/>
    </source>
</evidence>
<sequence length="187" mass="21072">MSIRHASIVDDLINCYKLHKVNSPPPTFNLSVVQEFYANVPSKFSNSGGKVYVRGVYVPFDSNVICDILGLDLSNASNMHSFDIITCHYDIHVYHHQAYLDSSIPLVKNQVSKSRLQHLYRLWSVCLRRNVLGSSNNGNHTLEAARVFYAMMSLSDVSFGFLISVQSCLRRSVQANDNMVPLFILVS</sequence>
<gene>
    <name evidence="2" type="ORF">DVH24_031040</name>
</gene>
<name>A0A498HH84_MALDO</name>
<dbReference type="EMBL" id="RDQH01000343">
    <property type="protein sequence ID" value="RXH68707.1"/>
    <property type="molecule type" value="Genomic_DNA"/>
</dbReference>
<protein>
    <recommendedName>
        <fullName evidence="1">Putative plant transposon protein domain-containing protein</fullName>
    </recommendedName>
</protein>
<dbReference type="Pfam" id="PF20167">
    <property type="entry name" value="Transposase_32"/>
    <property type="match status" value="1"/>
</dbReference>
<evidence type="ECO:0000313" key="3">
    <source>
        <dbReference type="Proteomes" id="UP000290289"/>
    </source>
</evidence>
<dbReference type="Proteomes" id="UP000290289">
    <property type="component" value="Chromosome 17"/>
</dbReference>
<dbReference type="AlphaFoldDB" id="A0A498HH84"/>
<reference evidence="2 3" key="1">
    <citation type="submission" date="2018-10" db="EMBL/GenBank/DDBJ databases">
        <title>A high-quality apple genome assembly.</title>
        <authorList>
            <person name="Hu J."/>
        </authorList>
    </citation>
    <scope>NUCLEOTIDE SEQUENCE [LARGE SCALE GENOMIC DNA]</scope>
    <source>
        <strain evidence="3">cv. HFTH1</strain>
        <tissue evidence="2">Young leaf</tissue>
    </source>
</reference>
<evidence type="ECO:0000259" key="1">
    <source>
        <dbReference type="Pfam" id="PF20167"/>
    </source>
</evidence>
<feature type="domain" description="Putative plant transposon protein" evidence="1">
    <location>
        <begin position="17"/>
        <end position="165"/>
    </location>
</feature>
<accession>A0A498HH84</accession>
<keyword evidence="3" id="KW-1185">Reference proteome</keyword>
<dbReference type="InterPro" id="IPR046796">
    <property type="entry name" value="Transposase_32_dom"/>
</dbReference>
<proteinExistence type="predicted"/>